<comment type="caution">
    <text evidence="2">The sequence shown here is derived from an EMBL/GenBank/DDBJ whole genome shotgun (WGS) entry which is preliminary data.</text>
</comment>
<organism evidence="2 3">
    <name type="scientific">Colletotrichum spaethianum</name>
    <dbReference type="NCBI Taxonomy" id="700344"/>
    <lineage>
        <taxon>Eukaryota</taxon>
        <taxon>Fungi</taxon>
        <taxon>Dikarya</taxon>
        <taxon>Ascomycota</taxon>
        <taxon>Pezizomycotina</taxon>
        <taxon>Sordariomycetes</taxon>
        <taxon>Hypocreomycetidae</taxon>
        <taxon>Glomerellales</taxon>
        <taxon>Glomerellaceae</taxon>
        <taxon>Colletotrichum</taxon>
        <taxon>Colletotrichum spaethianum species complex</taxon>
    </lineage>
</organism>
<dbReference type="Proteomes" id="UP001055115">
    <property type="component" value="Unassembled WGS sequence"/>
</dbReference>
<dbReference type="RefSeq" id="XP_049124929.1">
    <property type="nucleotide sequence ID" value="XM_049268972.1"/>
</dbReference>
<keyword evidence="3" id="KW-1185">Reference proteome</keyword>
<protein>
    <recommendedName>
        <fullName evidence="1">Heterokaryon incompatibility domain-containing protein</fullName>
    </recommendedName>
</protein>
<name>A0AA37L8F2_9PEZI</name>
<sequence length="534" mass="61106">MSFADDRLCPLCSSLDLQKVFDPARFDGLPGVRTAEGVGTSWTRYIQHVGDWRPPLERLGQYPPGMILSCPFCEVVLGLLHIISRATRETSRVILAIPADLLYDFVIADGEAGSGVAPASVFLLIMSPGQFSQTAARYFGNTQTGGGLTAWIRFAHREFPGTLISILSDTIVEPPQSLMELPMQGRRLLEERVDYGLIRSWIQLCERQHATCRTAPDWKPVLHFKLIDCESGRIINADSGRKFRYVALSYVWGSAPPEKYTYPRLPDDLPPVILDSMRATMKLGFRYVWIDRYCIWQEDKTHKMSQVEQMDQIYGDAELTIIAVGAKDPSYGLPGLTLSRTQHASITKRIGQQKLIANFSHHWQLDQITRSKWATRGWTFQETCLSRRRLYFSNYEVSFECHDMMCFEHLTRPLAYKGSLEHYERPEWNHINNAHGVWAIIQRYCERQLTFTSDRLAAIMGVLKKWSRANPGCLSYWGVPIVASDWPRQDADTLKRAFLAGLEWETCRFSKLVMGIAKWEKTVRPQRLLPFTTP</sequence>
<dbReference type="InterPro" id="IPR010730">
    <property type="entry name" value="HET"/>
</dbReference>
<evidence type="ECO:0000313" key="2">
    <source>
        <dbReference type="EMBL" id="GKT42579.1"/>
    </source>
</evidence>
<dbReference type="Pfam" id="PF06985">
    <property type="entry name" value="HET"/>
    <property type="match status" value="1"/>
</dbReference>
<feature type="domain" description="Heterokaryon incompatibility" evidence="1">
    <location>
        <begin position="245"/>
        <end position="382"/>
    </location>
</feature>
<dbReference type="GeneID" id="73323562"/>
<proteinExistence type="predicted"/>
<dbReference type="PANTHER" id="PTHR33112">
    <property type="entry name" value="DOMAIN PROTEIN, PUTATIVE-RELATED"/>
    <property type="match status" value="1"/>
</dbReference>
<dbReference type="EMBL" id="BQXU01000005">
    <property type="protein sequence ID" value="GKT42579.1"/>
    <property type="molecule type" value="Genomic_DNA"/>
</dbReference>
<reference evidence="2 3" key="1">
    <citation type="submission" date="2022-03" db="EMBL/GenBank/DDBJ databases">
        <title>Genome data of Colletotrichum spp.</title>
        <authorList>
            <person name="Utami Y.D."/>
            <person name="Hiruma K."/>
        </authorList>
    </citation>
    <scope>NUCLEOTIDE SEQUENCE [LARGE SCALE GENOMIC DNA]</scope>
    <source>
        <strain evidence="2 3">MAFF 239500</strain>
    </source>
</reference>
<evidence type="ECO:0000259" key="1">
    <source>
        <dbReference type="Pfam" id="PF06985"/>
    </source>
</evidence>
<accession>A0AA37L8F2</accession>
<evidence type="ECO:0000313" key="3">
    <source>
        <dbReference type="Proteomes" id="UP001055115"/>
    </source>
</evidence>
<dbReference type="PANTHER" id="PTHR33112:SF1">
    <property type="entry name" value="HETEROKARYON INCOMPATIBILITY DOMAIN-CONTAINING PROTEIN"/>
    <property type="match status" value="1"/>
</dbReference>
<dbReference type="AlphaFoldDB" id="A0AA37L8F2"/>
<gene>
    <name evidence="2" type="ORF">ColSpa_02760</name>
</gene>